<dbReference type="Pfam" id="PF05947">
    <property type="entry name" value="T6SS_TssF"/>
    <property type="match status" value="1"/>
</dbReference>
<evidence type="ECO:0008006" key="3">
    <source>
        <dbReference type="Google" id="ProtNLM"/>
    </source>
</evidence>
<dbReference type="NCBIfam" id="TIGR03359">
    <property type="entry name" value="VI_chp_6"/>
    <property type="match status" value="1"/>
</dbReference>
<dbReference type="PIRSF" id="PIRSF028304">
    <property type="entry name" value="UCP028304"/>
    <property type="match status" value="1"/>
</dbReference>
<dbReference type="PANTHER" id="PTHR35370:SF1">
    <property type="entry name" value="TYPE VI SECRETION SYSTEM COMPONENT TSSF1"/>
    <property type="match status" value="1"/>
</dbReference>
<dbReference type="RefSeq" id="WP_146563526.1">
    <property type="nucleotide sequence ID" value="NZ_SIHJ01000001.1"/>
</dbReference>
<dbReference type="EMBL" id="SIHJ01000001">
    <property type="protein sequence ID" value="TWT36539.1"/>
    <property type="molecule type" value="Genomic_DNA"/>
</dbReference>
<keyword evidence="2" id="KW-1185">Reference proteome</keyword>
<gene>
    <name evidence="1" type="ORF">KOR34_14450</name>
</gene>
<proteinExistence type="predicted"/>
<sequence>MNASLYPYYEEQLHFIRHEAEEFAKQYPAAAGQLLLERNQSRDPHVERLIEAFALLSARVEKKLDDQFPEITDGLLSALYPHYLAPIPSMAIAQFDADPASPQPGGLPVPRGVGVRAKTSGGSACRYRTCFPVRLWPLDVVDAAIEFPPFDRGLTPPPQTAAVLRISLQTHADMKFSELSLDTLRVHLQGDDHLMAKLYEQLLNRSTRVEVRSSAEDGGRLLSDAPAEQTLHPVGFGDDESLLPSPPQSSRAYQLLTELFAFPQKFAFIDIAGLAAALPTAGAKIDILIYLDEADERLAREVNASTFRLGCTPIVNLFEKVCEPIRLTHKKHEYPVLPDVHNRDATEVYSADRVVGVSTGRATRYEPIYGLDHENSWRGEDEARAYWHTRRRGASQHDDTGSDVMLRLVDLDFTPAQPAEQTITVHATCTNRDLPLQIPSGPAGLRLQMETPVPVRSASCLRQPTAPVRPPLGAAAYWRLVSHLSLNHLSLTNDRLGLSALREILRLYDFADRSANRTQAIANSEMIDGVIGMNIGRAVCRVGGPADGGVCRGVSVELELDEENYRGVGAYLFGAVLERFFAEYATMNSFTRLTLKTKQQGLVKVWRPRSGGVELL</sequence>
<accession>A0A5C5VF90</accession>
<evidence type="ECO:0000313" key="2">
    <source>
        <dbReference type="Proteomes" id="UP000316714"/>
    </source>
</evidence>
<dbReference type="InterPro" id="IPR010272">
    <property type="entry name" value="T6SS_TssF"/>
</dbReference>
<organism evidence="1 2">
    <name type="scientific">Posidoniimonas corsicana</name>
    <dbReference type="NCBI Taxonomy" id="1938618"/>
    <lineage>
        <taxon>Bacteria</taxon>
        <taxon>Pseudomonadati</taxon>
        <taxon>Planctomycetota</taxon>
        <taxon>Planctomycetia</taxon>
        <taxon>Pirellulales</taxon>
        <taxon>Lacipirellulaceae</taxon>
        <taxon>Posidoniimonas</taxon>
    </lineage>
</organism>
<evidence type="ECO:0000313" key="1">
    <source>
        <dbReference type="EMBL" id="TWT36539.1"/>
    </source>
</evidence>
<reference evidence="1 2" key="1">
    <citation type="submission" date="2019-02" db="EMBL/GenBank/DDBJ databases">
        <title>Deep-cultivation of Planctomycetes and their phenomic and genomic characterization uncovers novel biology.</title>
        <authorList>
            <person name="Wiegand S."/>
            <person name="Jogler M."/>
            <person name="Boedeker C."/>
            <person name="Pinto D."/>
            <person name="Vollmers J."/>
            <person name="Rivas-Marin E."/>
            <person name="Kohn T."/>
            <person name="Peeters S.H."/>
            <person name="Heuer A."/>
            <person name="Rast P."/>
            <person name="Oberbeckmann S."/>
            <person name="Bunk B."/>
            <person name="Jeske O."/>
            <person name="Meyerdierks A."/>
            <person name="Storesund J.E."/>
            <person name="Kallscheuer N."/>
            <person name="Luecker S."/>
            <person name="Lage O.M."/>
            <person name="Pohl T."/>
            <person name="Merkel B.J."/>
            <person name="Hornburger P."/>
            <person name="Mueller R.-W."/>
            <person name="Bruemmer F."/>
            <person name="Labrenz M."/>
            <person name="Spormann A.M."/>
            <person name="Op Den Camp H."/>
            <person name="Overmann J."/>
            <person name="Amann R."/>
            <person name="Jetten M.S.M."/>
            <person name="Mascher T."/>
            <person name="Medema M.H."/>
            <person name="Devos D.P."/>
            <person name="Kaster A.-K."/>
            <person name="Ovreas L."/>
            <person name="Rohde M."/>
            <person name="Galperin M.Y."/>
            <person name="Jogler C."/>
        </authorList>
    </citation>
    <scope>NUCLEOTIDE SEQUENCE [LARGE SCALE GENOMIC DNA]</scope>
    <source>
        <strain evidence="1 2">KOR34</strain>
    </source>
</reference>
<dbReference type="PANTHER" id="PTHR35370">
    <property type="entry name" value="CYTOPLASMIC PROTEIN-RELATED-RELATED"/>
    <property type="match status" value="1"/>
</dbReference>
<name>A0A5C5VF90_9BACT</name>
<comment type="caution">
    <text evidence="1">The sequence shown here is derived from an EMBL/GenBank/DDBJ whole genome shotgun (WGS) entry which is preliminary data.</text>
</comment>
<dbReference type="AlphaFoldDB" id="A0A5C5VF90"/>
<dbReference type="OrthoDB" id="9763676at2"/>
<dbReference type="Proteomes" id="UP000316714">
    <property type="component" value="Unassembled WGS sequence"/>
</dbReference>
<protein>
    <recommendedName>
        <fullName evidence="3">Type VI secretion system baseplate subunit TssF</fullName>
    </recommendedName>
</protein>